<dbReference type="Proteomes" id="UP000262712">
    <property type="component" value="Chromosome"/>
</dbReference>
<dbReference type="EMBL" id="CP032098">
    <property type="protein sequence ID" value="AXX92390.1"/>
    <property type="molecule type" value="Genomic_DNA"/>
</dbReference>
<reference evidence="2 3" key="1">
    <citation type="submission" date="2017-09" db="EMBL/GenBank/DDBJ databases">
        <title>Arcobacter canalis sp. nov., a new species isolated from a water canal contaminated with urban sewage.</title>
        <authorList>
            <person name="Perez-Cataluna A."/>
            <person name="Salas-Masso N."/>
            <person name="Figueras M.J."/>
        </authorList>
    </citation>
    <scope>NUCLEOTIDE SEQUENCE [LARGE SCALE GENOMIC DNA]</scope>
    <source>
        <strain evidence="2 3">F98-3</strain>
    </source>
</reference>
<organism evidence="2 3">
    <name type="scientific">Malaciobacter molluscorum LMG 25693</name>
    <dbReference type="NCBI Taxonomy" id="870501"/>
    <lineage>
        <taxon>Bacteria</taxon>
        <taxon>Pseudomonadati</taxon>
        <taxon>Campylobacterota</taxon>
        <taxon>Epsilonproteobacteria</taxon>
        <taxon>Campylobacterales</taxon>
        <taxon>Arcobacteraceae</taxon>
        <taxon>Malaciobacter</taxon>
    </lineage>
</organism>
<sequence length="72" mass="8324">MIFKLIAVLAVLFFVYTIFFKKNREKTINKNNKDENIEDVMVECPTCGTYVSKKEGILSNGQYFCSSECLKK</sequence>
<evidence type="ECO:0008006" key="5">
    <source>
        <dbReference type="Google" id="ProtNLM"/>
    </source>
</evidence>
<dbReference type="Proteomes" id="UP000221222">
    <property type="component" value="Unassembled WGS sequence"/>
</dbReference>
<evidence type="ECO:0000313" key="2">
    <source>
        <dbReference type="EMBL" id="PHO18162.1"/>
    </source>
</evidence>
<accession>A0A2G1DI32</accession>
<evidence type="ECO:0000313" key="4">
    <source>
        <dbReference type="Proteomes" id="UP000262712"/>
    </source>
</evidence>
<name>A0A2G1DI32_9BACT</name>
<reference evidence="1 4" key="2">
    <citation type="submission" date="2018-08" db="EMBL/GenBank/DDBJ databases">
        <title>Complete genome of the Arcobacter molluscorum type strain LMG 25693.</title>
        <authorList>
            <person name="Miller W.G."/>
            <person name="Yee E."/>
            <person name="Bono J.L."/>
        </authorList>
    </citation>
    <scope>NUCLEOTIDE SEQUENCE [LARGE SCALE GENOMIC DNA]</scope>
    <source>
        <strain evidence="1 4">CECT 7696</strain>
    </source>
</reference>
<dbReference type="Gene3D" id="2.30.170.10">
    <property type="match status" value="1"/>
</dbReference>
<protein>
    <recommendedName>
        <fullName evidence="5">Prokaryotic metallothionein</fullName>
    </recommendedName>
</protein>
<evidence type="ECO:0000313" key="3">
    <source>
        <dbReference type="Proteomes" id="UP000221222"/>
    </source>
</evidence>
<proteinExistence type="predicted"/>
<gene>
    <name evidence="1" type="ORF">AMOL_1415</name>
    <name evidence="2" type="ORF">CPU12_06770</name>
</gene>
<dbReference type="RefSeq" id="WP_099342338.1">
    <property type="nucleotide sequence ID" value="NZ_CP032098.1"/>
</dbReference>
<dbReference type="KEGG" id="amol:AMOL_1415"/>
<dbReference type="AlphaFoldDB" id="A0A2G1DI32"/>
<dbReference type="NCBIfam" id="NF041023">
    <property type="entry name" value="PP0621_fam"/>
    <property type="match status" value="1"/>
</dbReference>
<evidence type="ECO:0000313" key="1">
    <source>
        <dbReference type="EMBL" id="AXX92390.1"/>
    </source>
</evidence>
<dbReference type="EMBL" id="NXFY01000008">
    <property type="protein sequence ID" value="PHO18162.1"/>
    <property type="molecule type" value="Genomic_DNA"/>
</dbReference>
<keyword evidence="3" id="KW-1185">Reference proteome</keyword>
<dbReference type="InterPro" id="IPR049708">
    <property type="entry name" value="PP0621-like"/>
</dbReference>